<evidence type="ECO:0000313" key="1">
    <source>
        <dbReference type="EMBL" id="DAD77785.1"/>
    </source>
</evidence>
<proteinExistence type="predicted"/>
<accession>A0A8S5M630</accession>
<protein>
    <submittedName>
        <fullName evidence="1">Uncharacterized protein</fullName>
    </submittedName>
</protein>
<name>A0A8S5M630_9CAUD</name>
<organism evidence="1">
    <name type="scientific">Myoviridae sp. ctCL221</name>
    <dbReference type="NCBI Taxonomy" id="2826630"/>
    <lineage>
        <taxon>Viruses</taxon>
        <taxon>Duplodnaviria</taxon>
        <taxon>Heunggongvirae</taxon>
        <taxon>Uroviricota</taxon>
        <taxon>Caudoviricetes</taxon>
    </lineage>
</organism>
<dbReference type="EMBL" id="BK014833">
    <property type="protein sequence ID" value="DAD77785.1"/>
    <property type="molecule type" value="Genomic_DNA"/>
</dbReference>
<reference evidence="1" key="1">
    <citation type="journal article" date="2021" name="Proc. Natl. Acad. Sci. U.S.A.">
        <title>A Catalog of Tens of Thousands of Viruses from Human Metagenomes Reveals Hidden Associations with Chronic Diseases.</title>
        <authorList>
            <person name="Tisza M.J."/>
            <person name="Buck C.B."/>
        </authorList>
    </citation>
    <scope>NUCLEOTIDE SEQUENCE</scope>
    <source>
        <strain evidence="1">CtCL221</strain>
    </source>
</reference>
<sequence length="55" mass="6561">MKQIESNTLCYYCMGCNKQENENYKPVMRCKGFVPGVENWQEKLREELKKNGNKQ</sequence>